<accession>A0ABS7FY03</accession>
<dbReference type="Proteomes" id="UP000774570">
    <property type="component" value="Unassembled WGS sequence"/>
</dbReference>
<dbReference type="RefSeq" id="WP_220168532.1">
    <property type="nucleotide sequence ID" value="NZ_JAIBOA010000015.1"/>
</dbReference>
<keyword evidence="2" id="KW-0378">Hydrolase</keyword>
<reference evidence="2 3" key="1">
    <citation type="submission" date="2021-07" db="EMBL/GenBank/DDBJ databases">
        <title>Actinomadura sp. PM05-2 isolated from lichen.</title>
        <authorList>
            <person name="Somphong A."/>
            <person name="Phongsopitanun W."/>
            <person name="Tanasupawat S."/>
            <person name="Peongsungnone V."/>
        </authorList>
    </citation>
    <scope>NUCLEOTIDE SEQUENCE [LARGE SCALE GENOMIC DNA]</scope>
    <source>
        <strain evidence="2 3">PM05-2</strain>
    </source>
</reference>
<proteinExistence type="predicted"/>
<dbReference type="SUPFAM" id="SSF50939">
    <property type="entry name" value="Sialidases"/>
    <property type="match status" value="1"/>
</dbReference>
<dbReference type="PANTHER" id="PTHR38792:SF3">
    <property type="entry name" value="BNR_ASP-BOX REPEAT DOMAIN PROTEIN (AFU_ORTHOLOGUE AFUA_7G06430)-RELATED"/>
    <property type="match status" value="1"/>
</dbReference>
<dbReference type="Gene3D" id="2.120.10.10">
    <property type="match status" value="1"/>
</dbReference>
<keyword evidence="1" id="KW-0732">Signal</keyword>
<dbReference type="CDD" id="cd15482">
    <property type="entry name" value="Sialidase_non-viral"/>
    <property type="match status" value="1"/>
</dbReference>
<keyword evidence="3" id="KW-1185">Reference proteome</keyword>
<evidence type="ECO:0000313" key="3">
    <source>
        <dbReference type="Proteomes" id="UP000774570"/>
    </source>
</evidence>
<protein>
    <submittedName>
        <fullName evidence="2">Glycoside hydrolase</fullName>
    </submittedName>
</protein>
<evidence type="ECO:0000313" key="2">
    <source>
        <dbReference type="EMBL" id="MBW8485308.1"/>
    </source>
</evidence>
<dbReference type="InterPro" id="IPR036278">
    <property type="entry name" value="Sialidase_sf"/>
</dbReference>
<name>A0ABS7FY03_9ACTN</name>
<organism evidence="2 3">
    <name type="scientific">Actinomadura parmotrematis</name>
    <dbReference type="NCBI Taxonomy" id="2864039"/>
    <lineage>
        <taxon>Bacteria</taxon>
        <taxon>Bacillati</taxon>
        <taxon>Actinomycetota</taxon>
        <taxon>Actinomycetes</taxon>
        <taxon>Streptosporangiales</taxon>
        <taxon>Thermomonosporaceae</taxon>
        <taxon>Actinomadura</taxon>
    </lineage>
</organism>
<comment type="caution">
    <text evidence="2">The sequence shown here is derived from an EMBL/GenBank/DDBJ whole genome shotgun (WGS) entry which is preliminary data.</text>
</comment>
<evidence type="ECO:0000256" key="1">
    <source>
        <dbReference type="SAM" id="SignalP"/>
    </source>
</evidence>
<gene>
    <name evidence="2" type="ORF">K1Y72_23210</name>
</gene>
<feature type="chain" id="PRO_5046977367" evidence="1">
    <location>
        <begin position="24"/>
        <end position="400"/>
    </location>
</feature>
<dbReference type="EMBL" id="JAIBOA010000015">
    <property type="protein sequence ID" value="MBW8485308.1"/>
    <property type="molecule type" value="Genomic_DNA"/>
</dbReference>
<dbReference type="PROSITE" id="PS51257">
    <property type="entry name" value="PROKAR_LIPOPROTEIN"/>
    <property type="match status" value="1"/>
</dbReference>
<sequence>MRRRAAVLLLLPALLAAACASGAAEEPGRGAKAAAGAVAGAPAPRRPFAALGERLLDGGTAMYPRLLRLRDGRVLLSVMTGPAGGITDTVRFYASADEGRTFAPLSALSDSAAAQGRGGCCGAPFEPSPGVLLWAATTGMKNRAPGRRAALRVWRSTDGGRTWAYLSSCAEAPPGTRWDRGLWEPELALDAAGRLVCLFSDETVRGHPQVIASVTSGDGGATWGPRRILVGGGPRDRPGMPVVRRLPSGTYLMAYELCGRSGCGVRLRTSPDGQAWGPAVTPRDVGGRTLFHAPTLALLPGGRVLLVGGLVRDARGRLDRAASGTTVFTNVATGPAGRWLAEPAPVRVPFSANPTAAELVCANYSSALLPVASGQGLLEAATRPDGGTCRAYTAALPLLR</sequence>
<dbReference type="PANTHER" id="PTHR38792">
    <property type="entry name" value="BNR/ASP-BOX REPEAT DOMAIN PROTEIN (AFU_ORTHOLOGUE AFUA_7G06430)-RELATED"/>
    <property type="match status" value="1"/>
</dbReference>
<feature type="signal peptide" evidence="1">
    <location>
        <begin position="1"/>
        <end position="23"/>
    </location>
</feature>
<dbReference type="GO" id="GO:0016787">
    <property type="term" value="F:hydrolase activity"/>
    <property type="evidence" value="ECO:0007669"/>
    <property type="project" value="UniProtKB-KW"/>
</dbReference>